<name>A0A915IJ50_ROMCU</name>
<keyword evidence="3" id="KW-1185">Reference proteome</keyword>
<feature type="signal peptide" evidence="2">
    <location>
        <begin position="1"/>
        <end position="15"/>
    </location>
</feature>
<feature type="compositionally biased region" description="Low complexity" evidence="1">
    <location>
        <begin position="206"/>
        <end position="228"/>
    </location>
</feature>
<feature type="compositionally biased region" description="Basic and acidic residues" evidence="1">
    <location>
        <begin position="186"/>
        <end position="198"/>
    </location>
</feature>
<accession>A0A915IJ50</accession>
<feature type="chain" id="PRO_5037908328" evidence="2">
    <location>
        <begin position="16"/>
        <end position="269"/>
    </location>
</feature>
<evidence type="ECO:0000313" key="4">
    <source>
        <dbReference type="WBParaSite" id="nRc.2.0.1.t13407-RA"/>
    </source>
</evidence>
<evidence type="ECO:0000256" key="1">
    <source>
        <dbReference type="SAM" id="MobiDB-lite"/>
    </source>
</evidence>
<feature type="compositionally biased region" description="Low complexity" evidence="1">
    <location>
        <begin position="66"/>
        <end position="97"/>
    </location>
</feature>
<dbReference type="AlphaFoldDB" id="A0A915IJ50"/>
<evidence type="ECO:0000313" key="3">
    <source>
        <dbReference type="Proteomes" id="UP000887565"/>
    </source>
</evidence>
<protein>
    <submittedName>
        <fullName evidence="4">Uncharacterized protein</fullName>
    </submittedName>
</protein>
<dbReference type="Proteomes" id="UP000887565">
    <property type="component" value="Unplaced"/>
</dbReference>
<evidence type="ECO:0000256" key="2">
    <source>
        <dbReference type="SAM" id="SignalP"/>
    </source>
</evidence>
<reference evidence="4" key="1">
    <citation type="submission" date="2022-11" db="UniProtKB">
        <authorList>
            <consortium name="WormBaseParasite"/>
        </authorList>
    </citation>
    <scope>IDENTIFICATION</scope>
</reference>
<organism evidence="3 4">
    <name type="scientific">Romanomermis culicivorax</name>
    <name type="common">Nematode worm</name>
    <dbReference type="NCBI Taxonomy" id="13658"/>
    <lineage>
        <taxon>Eukaryota</taxon>
        <taxon>Metazoa</taxon>
        <taxon>Ecdysozoa</taxon>
        <taxon>Nematoda</taxon>
        <taxon>Enoplea</taxon>
        <taxon>Dorylaimia</taxon>
        <taxon>Mermithida</taxon>
        <taxon>Mermithoidea</taxon>
        <taxon>Mermithidae</taxon>
        <taxon>Romanomermis</taxon>
    </lineage>
</organism>
<sequence length="269" mass="29778">MRCLFLLILAKNSICFCCLNRNLCRILKMDTPGQINEDLIQKFAAQIIEKSFADLQDEAQSATFSTTSTLSSSPSLEPTSATVTTDTSKSTTTSDFTAGGFSPQISDSRVAESSIFENRSFNLAEDSMTSFATPSTKSGLDSSTKDKFESFLEKTVTDLLDDFYQSPENEEENEKIENFYKKLEEEEKETKTTKFKNQEEEENQEQKIVNFTNTAQSSSNNNNATVAALQLASYPPTPPNSFLNTPKLASDADAASTAFEPEKVGQKLR</sequence>
<feature type="region of interest" description="Disordered" evidence="1">
    <location>
        <begin position="66"/>
        <end position="98"/>
    </location>
</feature>
<keyword evidence="2" id="KW-0732">Signal</keyword>
<proteinExistence type="predicted"/>
<dbReference type="WBParaSite" id="nRc.2.0.1.t13407-RA">
    <property type="protein sequence ID" value="nRc.2.0.1.t13407-RA"/>
    <property type="gene ID" value="nRc.2.0.1.g13407"/>
</dbReference>
<feature type="region of interest" description="Disordered" evidence="1">
    <location>
        <begin position="186"/>
        <end position="269"/>
    </location>
</feature>
<feature type="compositionally biased region" description="Basic and acidic residues" evidence="1">
    <location>
        <begin position="260"/>
        <end position="269"/>
    </location>
</feature>